<evidence type="ECO:0000256" key="8">
    <source>
        <dbReference type="ARBA" id="ARBA00022737"/>
    </source>
</evidence>
<feature type="transmembrane region" description="Helical" evidence="16">
    <location>
        <begin position="532"/>
        <end position="553"/>
    </location>
</feature>
<comment type="catalytic activity">
    <reaction evidence="15">
        <text>leukotriene C4(in) + ATP + H2O = leukotriene C4(out) + ADP + phosphate + H(+)</text>
        <dbReference type="Rhea" id="RHEA:38963"/>
        <dbReference type="ChEBI" id="CHEBI:15377"/>
        <dbReference type="ChEBI" id="CHEBI:15378"/>
        <dbReference type="ChEBI" id="CHEBI:30616"/>
        <dbReference type="ChEBI" id="CHEBI:43474"/>
        <dbReference type="ChEBI" id="CHEBI:57973"/>
        <dbReference type="ChEBI" id="CHEBI:456216"/>
    </reaction>
    <physiologicalReaction direction="left-to-right" evidence="15">
        <dbReference type="Rhea" id="RHEA:38964"/>
    </physiologicalReaction>
</comment>
<dbReference type="InterPro" id="IPR011527">
    <property type="entry name" value="ABC1_TM_dom"/>
</dbReference>
<dbReference type="GO" id="GO:0005774">
    <property type="term" value="C:vacuolar membrane"/>
    <property type="evidence" value="ECO:0007669"/>
    <property type="project" value="UniProtKB-SubCell"/>
</dbReference>
<evidence type="ECO:0000256" key="14">
    <source>
        <dbReference type="ARBA" id="ARBA00024220"/>
    </source>
</evidence>
<keyword evidence="9" id="KW-0547">Nucleotide-binding</keyword>
<keyword evidence="5" id="KW-1003">Cell membrane</keyword>
<dbReference type="FunFam" id="1.20.1560.10:FF:000020">
    <property type="entry name" value="ABC metal ion transporter"/>
    <property type="match status" value="1"/>
</dbReference>
<evidence type="ECO:0000256" key="7">
    <source>
        <dbReference type="ARBA" id="ARBA00022692"/>
    </source>
</evidence>
<dbReference type="FunFam" id="1.20.1560.10:FF:000001">
    <property type="entry name" value="ATP-binding cassette subfamily C member 1"/>
    <property type="match status" value="1"/>
</dbReference>
<evidence type="ECO:0000259" key="17">
    <source>
        <dbReference type="PROSITE" id="PS50893"/>
    </source>
</evidence>
<evidence type="ECO:0000259" key="18">
    <source>
        <dbReference type="PROSITE" id="PS50929"/>
    </source>
</evidence>
<dbReference type="CDD" id="cd03244">
    <property type="entry name" value="ABCC_MRP_domain2"/>
    <property type="match status" value="1"/>
</dbReference>
<evidence type="ECO:0000256" key="16">
    <source>
        <dbReference type="SAM" id="Phobius"/>
    </source>
</evidence>
<feature type="transmembrane region" description="Helical" evidence="16">
    <location>
        <begin position="345"/>
        <end position="363"/>
    </location>
</feature>
<feature type="transmembrane region" description="Helical" evidence="16">
    <location>
        <begin position="126"/>
        <end position="145"/>
    </location>
</feature>
<keyword evidence="4" id="KW-0813">Transport</keyword>
<comment type="similarity">
    <text evidence="3">Belongs to the ABC transporter superfamily. ABCC family. Conjugate transporter (TC 3.A.1.208) subfamily.</text>
</comment>
<evidence type="ECO:0000256" key="3">
    <source>
        <dbReference type="ARBA" id="ARBA00009726"/>
    </source>
</evidence>
<evidence type="ECO:0000256" key="12">
    <source>
        <dbReference type="ARBA" id="ARBA00022989"/>
    </source>
</evidence>
<dbReference type="Pfam" id="PF00005">
    <property type="entry name" value="ABC_tran"/>
    <property type="match status" value="2"/>
</dbReference>
<proteinExistence type="inferred from homology"/>
<keyword evidence="12 16" id="KW-1133">Transmembrane helix</keyword>
<evidence type="ECO:0000256" key="10">
    <source>
        <dbReference type="ARBA" id="ARBA00022840"/>
    </source>
</evidence>
<dbReference type="PROSITE" id="PS50929">
    <property type="entry name" value="ABC_TM1F"/>
    <property type="match status" value="2"/>
</dbReference>
<dbReference type="FunFam" id="3.40.50.300:FF:000997">
    <property type="entry name" value="Multidrug resistance-associated protein 1"/>
    <property type="match status" value="1"/>
</dbReference>
<dbReference type="PROSITE" id="PS00211">
    <property type="entry name" value="ABC_TRANSPORTER_1"/>
    <property type="match status" value="2"/>
</dbReference>
<dbReference type="CDD" id="cd03250">
    <property type="entry name" value="ABCC_MRP_domain1"/>
    <property type="match status" value="1"/>
</dbReference>
<dbReference type="InterPro" id="IPR005292">
    <property type="entry name" value="MRP"/>
</dbReference>
<dbReference type="OrthoDB" id="6500128at2759"/>
<feature type="transmembrane region" description="Helical" evidence="16">
    <location>
        <begin position="157"/>
        <end position="175"/>
    </location>
</feature>
<comment type="subcellular location">
    <subcellularLocation>
        <location evidence="2">Cell membrane</location>
        <topology evidence="2">Multi-pass membrane protein</topology>
    </subcellularLocation>
    <subcellularLocation>
        <location evidence="1">Vacuole membrane</location>
        <topology evidence="1">Multi-pass membrane protein</topology>
    </subcellularLocation>
</comment>
<keyword evidence="13 16" id="KW-0472">Membrane</keyword>
<feature type="transmembrane region" description="Helical" evidence="16">
    <location>
        <begin position="964"/>
        <end position="988"/>
    </location>
</feature>
<dbReference type="SMART" id="SM00382">
    <property type="entry name" value="AAA"/>
    <property type="match status" value="2"/>
</dbReference>
<dbReference type="InterPro" id="IPR056227">
    <property type="entry name" value="TMD0_ABC"/>
</dbReference>
<feature type="transmembrane region" description="Helical" evidence="16">
    <location>
        <begin position="419"/>
        <end position="441"/>
    </location>
</feature>
<protein>
    <recommendedName>
        <fullName evidence="14">ABC-type glutathione-S-conjugate transporter</fullName>
        <ecNumber evidence="14">7.6.2.3</ecNumber>
    </recommendedName>
</protein>
<feature type="transmembrane region" description="Helical" evidence="16">
    <location>
        <begin position="1191"/>
        <end position="1209"/>
    </location>
</feature>
<dbReference type="InterPro" id="IPR003439">
    <property type="entry name" value="ABC_transporter-like_ATP-bd"/>
</dbReference>
<feature type="transmembrane region" description="Helical" evidence="16">
    <location>
        <begin position="447"/>
        <end position="465"/>
    </location>
</feature>
<dbReference type="GO" id="GO:0016887">
    <property type="term" value="F:ATP hydrolysis activity"/>
    <property type="evidence" value="ECO:0007669"/>
    <property type="project" value="InterPro"/>
</dbReference>
<dbReference type="InterPro" id="IPR027417">
    <property type="entry name" value="P-loop_NTPase"/>
</dbReference>
<dbReference type="SUPFAM" id="SSF90123">
    <property type="entry name" value="ABC transporter transmembrane region"/>
    <property type="match status" value="2"/>
</dbReference>
<evidence type="ECO:0000256" key="13">
    <source>
        <dbReference type="ARBA" id="ARBA00023136"/>
    </source>
</evidence>
<feature type="domain" description="ABC transporter" evidence="17">
    <location>
        <begin position="1285"/>
        <end position="1519"/>
    </location>
</feature>
<keyword evidence="10 19" id="KW-0067">ATP-binding</keyword>
<dbReference type="InterPro" id="IPR003593">
    <property type="entry name" value="AAA+_ATPase"/>
</dbReference>
<reference evidence="19" key="1">
    <citation type="submission" date="2014-05" db="EMBL/GenBank/DDBJ databases">
        <authorList>
            <person name="Chronopoulou M."/>
        </authorList>
    </citation>
    <scope>NUCLEOTIDE SEQUENCE</scope>
    <source>
        <tissue evidence="19">Whole organism</tissue>
    </source>
</reference>
<dbReference type="PROSITE" id="PS50893">
    <property type="entry name" value="ABC_TRANSPORTER_2"/>
    <property type="match status" value="2"/>
</dbReference>
<feature type="domain" description="ABC transmembrane type-1" evidence="18">
    <location>
        <begin position="308"/>
        <end position="590"/>
    </location>
</feature>
<feature type="non-terminal residue" evidence="19">
    <location>
        <position position="1"/>
    </location>
</feature>
<dbReference type="InterPro" id="IPR050173">
    <property type="entry name" value="ABC_transporter_C-like"/>
</dbReference>
<evidence type="ECO:0000256" key="5">
    <source>
        <dbReference type="ARBA" id="ARBA00022475"/>
    </source>
</evidence>
<keyword evidence="11" id="KW-1278">Translocase</keyword>
<organism evidence="19">
    <name type="scientific">Lepeophtheirus salmonis</name>
    <name type="common">Salmon louse</name>
    <name type="synonym">Caligus salmonis</name>
    <dbReference type="NCBI Taxonomy" id="72036"/>
    <lineage>
        <taxon>Eukaryota</taxon>
        <taxon>Metazoa</taxon>
        <taxon>Ecdysozoa</taxon>
        <taxon>Arthropoda</taxon>
        <taxon>Crustacea</taxon>
        <taxon>Multicrustacea</taxon>
        <taxon>Hexanauplia</taxon>
        <taxon>Copepoda</taxon>
        <taxon>Siphonostomatoida</taxon>
        <taxon>Caligidae</taxon>
        <taxon>Lepeophtheirus</taxon>
    </lineage>
</organism>
<evidence type="ECO:0000256" key="11">
    <source>
        <dbReference type="ARBA" id="ARBA00022967"/>
    </source>
</evidence>
<sequence>LKSTLDLIREVGKVDVRELNLESTVMGTSTFCSDPLWNSNLTWYTEDPYFTDCFISTVLVYVPSGILFLLTPYEIWTCFNLGENSSRISRTWLNFSRTILVGFLILLSLVEFIFELLREDNVLSNIVAPGIYFLTFLNVFILQILGRIKGRVSSGPLFVFWLLEVFAAGFSFRNWRNIHRVPNTDLVTLSTIVIQYPVVVILLFMGFWADGNNNYNKIGDNDLNPSSLRMASFTSKLTFSWFDPFIYKAWKKSVTDDDLYEINDEFKSCGVLPSWDREMEKEIRRKHLKNKPINILWPLVRSFKSTLLASSALQFFYSVFQFGAPQLVDLIINFVSDPKEPIWKGYLYLFAICSITFINTLIYSQSNYYSYITGLKIRTSLTSSIFNKAVNLKSSSKKQMSVGETTNLMAIDSQRLMDFCLYIDMIWSSPLKIIIAMYLLWQVLGPASLAGLAVMILLIPINIVVGKKVKKFTAIQMQNKDKRIKLMDDILNGIKVLKLYAWEPSFIDAVTNFRVQEIGALKKSALINAVTSFMWTSAPFLVALASFTTYVLIDEKNILTPSTAFVSLTLFNLLRLPLNLLPMMIMKAIQSKVSLDRINLFLNKEDLDLLAISHESQGSHAVKMCNVSLSWETDEGLNTLEDIDLDIEKGSLVAIVGQVGSGKSSLLSGILGEMEIVRGSINVDGQTIYAPQQPWLQNETLRNNILFGKRFNKKLYRRVIDACALSPDLDMLPAGDLTEIGERGINLSGGQKARVSLARCTYNNGDIYILDDPLSAVDVHVGRHLFENVISSQTGLLKNKTRIFVTHGAIFLPQTDKIIVMKNGVISESGTYRDLIEKENGEFAQFLINYLVDEKENILKNDQDLKTIIKDLESTVGGSEELEKRLEAAQSDKSTALTDLIQGTKYLDENTSDQCSSIASRKGEDDLDEVVSNDLNERLIEEEKIESGGIKLNIYLNYFKRTGLLASFFGILFYFSYQGFSLGANLWLSKWSTDRAAINSTSIRNHYLEIYAILGFFQSIFTMLGSVTIAIGTLNASMKIHGKLLENVLRAPLSFFDTNPLGRILNRFSKDIDVADTTLPFNIRMMIAQSFNVLGTIVIICIALPWFFVIILPAVICYALIQKFYISCARQVKRIESISRSPIYSHFAETLTGIPTIRAFGMVHHFIDENVNKIDFNAKCYFPTVISSRWLAVRLETLGNILVIFVALFSITSRGTTDPGMVGLSLSYALSVTTILNMLITVSTDVETNMVSVERIKEYENIPQEAPYDLPNSDPPPNWPEHGVIKFDNYKTRYRKGLDLVLKGINCTIQKGEKIGIVGRTGAGKSSLTLALFRIIEPSEGSIYIDGENIRFLGLGKLRSRITIIPQDPILFSGSLRMNLDPFEAFADRDIWIALEYSHLKSFVWNLGDGLNFSVLEGGRNLSVGQRQLICLARAILRKTQILVLDEATAAIDLETDDLIQSTIRSEFKDSTVLTIAHRINTIMDSNRIMVLDAGTIAEFDDPQNLLANPDSMFYSLVNDSNGMGNKNFRS</sequence>
<evidence type="ECO:0000256" key="6">
    <source>
        <dbReference type="ARBA" id="ARBA00022554"/>
    </source>
</evidence>
<evidence type="ECO:0000256" key="2">
    <source>
        <dbReference type="ARBA" id="ARBA00004651"/>
    </source>
</evidence>
<evidence type="ECO:0000313" key="19">
    <source>
        <dbReference type="EMBL" id="CDW30298.1"/>
    </source>
</evidence>
<feature type="transmembrane region" description="Helical" evidence="16">
    <location>
        <begin position="1093"/>
        <end position="1121"/>
    </location>
</feature>
<name>A0A0K2TW66_LEPSM</name>
<dbReference type="InterPro" id="IPR017871">
    <property type="entry name" value="ABC_transporter-like_CS"/>
</dbReference>
<dbReference type="PANTHER" id="PTHR24223">
    <property type="entry name" value="ATP-BINDING CASSETTE SUB-FAMILY C"/>
    <property type="match status" value="1"/>
</dbReference>
<dbReference type="CDD" id="cd18595">
    <property type="entry name" value="ABC_6TM_MRP1_2_3_6_D1_like"/>
    <property type="match status" value="1"/>
</dbReference>
<keyword evidence="6" id="KW-0926">Vacuole</keyword>
<dbReference type="EC" id="7.6.2.3" evidence="14"/>
<dbReference type="GO" id="GO:0005886">
    <property type="term" value="C:plasma membrane"/>
    <property type="evidence" value="ECO:0007669"/>
    <property type="project" value="UniProtKB-SubCell"/>
</dbReference>
<keyword evidence="7 16" id="KW-0812">Transmembrane</keyword>
<dbReference type="GO" id="GO:0005524">
    <property type="term" value="F:ATP binding"/>
    <property type="evidence" value="ECO:0007669"/>
    <property type="project" value="UniProtKB-KW"/>
</dbReference>
<feature type="transmembrane region" description="Helical" evidence="16">
    <location>
        <begin position="49"/>
        <end position="71"/>
    </location>
</feature>
<dbReference type="FunFam" id="3.40.50.300:FF:000074">
    <property type="entry name" value="Multidrug resistance-associated protein 5 isoform 1"/>
    <property type="match status" value="1"/>
</dbReference>
<evidence type="ECO:0000256" key="15">
    <source>
        <dbReference type="ARBA" id="ARBA00047523"/>
    </source>
</evidence>
<dbReference type="Pfam" id="PF24357">
    <property type="entry name" value="TMD0_ABC"/>
    <property type="match status" value="1"/>
</dbReference>
<gene>
    <name evidence="19" type="primary">ABCC1</name>
    <name evidence="19" type="synonym">MRP1</name>
</gene>
<dbReference type="GO" id="GO:0000323">
    <property type="term" value="C:lytic vacuole"/>
    <property type="evidence" value="ECO:0007669"/>
    <property type="project" value="UniProtKB-ARBA"/>
</dbReference>
<feature type="transmembrane region" description="Helical" evidence="16">
    <location>
        <begin position="187"/>
        <end position="209"/>
    </location>
</feature>
<dbReference type="CDD" id="cd18603">
    <property type="entry name" value="ABC_6TM_MRP1_2_3_6_D2_like"/>
    <property type="match status" value="1"/>
</dbReference>
<feature type="domain" description="ABC transmembrane type-1" evidence="18">
    <location>
        <begin position="968"/>
        <end position="1248"/>
    </location>
</feature>
<dbReference type="PANTHER" id="PTHR24223:SF443">
    <property type="entry name" value="MULTIDRUG-RESISTANCE LIKE PROTEIN 1, ISOFORM I"/>
    <property type="match status" value="1"/>
</dbReference>
<keyword evidence="8" id="KW-0677">Repeat</keyword>
<dbReference type="NCBIfam" id="TIGR00957">
    <property type="entry name" value="MRP_assoc_pro"/>
    <property type="match status" value="1"/>
</dbReference>
<accession>A0A0K2TW66</accession>
<dbReference type="Pfam" id="PF00664">
    <property type="entry name" value="ABC_membrane"/>
    <property type="match status" value="2"/>
</dbReference>
<feature type="transmembrane region" description="Helical" evidence="16">
    <location>
        <begin position="1008"/>
        <end position="1034"/>
    </location>
</feature>
<evidence type="ECO:0000256" key="9">
    <source>
        <dbReference type="ARBA" id="ARBA00022741"/>
    </source>
</evidence>
<dbReference type="EMBL" id="HACA01012937">
    <property type="protein sequence ID" value="CDW30298.1"/>
    <property type="molecule type" value="Transcribed_RNA"/>
</dbReference>
<dbReference type="Gene3D" id="1.20.1560.10">
    <property type="entry name" value="ABC transporter type 1, transmembrane domain"/>
    <property type="match status" value="2"/>
</dbReference>
<evidence type="ECO:0000256" key="1">
    <source>
        <dbReference type="ARBA" id="ARBA00004128"/>
    </source>
</evidence>
<feature type="domain" description="ABC transporter" evidence="17">
    <location>
        <begin position="622"/>
        <end position="848"/>
    </location>
</feature>
<evidence type="ECO:0000256" key="4">
    <source>
        <dbReference type="ARBA" id="ARBA00022448"/>
    </source>
</evidence>
<dbReference type="Gene3D" id="3.40.50.300">
    <property type="entry name" value="P-loop containing nucleotide triphosphate hydrolases"/>
    <property type="match status" value="2"/>
</dbReference>
<dbReference type="InterPro" id="IPR036640">
    <property type="entry name" value="ABC1_TM_sf"/>
</dbReference>
<feature type="transmembrane region" description="Helical" evidence="16">
    <location>
        <begin position="92"/>
        <end position="114"/>
    </location>
</feature>
<dbReference type="GO" id="GO:0015431">
    <property type="term" value="F:ABC-type glutathione S-conjugate transporter activity"/>
    <property type="evidence" value="ECO:0007669"/>
    <property type="project" value="UniProtKB-EC"/>
</dbReference>
<dbReference type="SUPFAM" id="SSF52540">
    <property type="entry name" value="P-loop containing nucleoside triphosphate hydrolases"/>
    <property type="match status" value="2"/>
</dbReference>